<accession>A0A0A9B2H5</accession>
<organism evidence="1">
    <name type="scientific">Arundo donax</name>
    <name type="common">Giant reed</name>
    <name type="synonym">Donax arundinaceus</name>
    <dbReference type="NCBI Taxonomy" id="35708"/>
    <lineage>
        <taxon>Eukaryota</taxon>
        <taxon>Viridiplantae</taxon>
        <taxon>Streptophyta</taxon>
        <taxon>Embryophyta</taxon>
        <taxon>Tracheophyta</taxon>
        <taxon>Spermatophyta</taxon>
        <taxon>Magnoliopsida</taxon>
        <taxon>Liliopsida</taxon>
        <taxon>Poales</taxon>
        <taxon>Poaceae</taxon>
        <taxon>PACMAD clade</taxon>
        <taxon>Arundinoideae</taxon>
        <taxon>Arundineae</taxon>
        <taxon>Arundo</taxon>
    </lineage>
</organism>
<reference evidence="1" key="2">
    <citation type="journal article" date="2015" name="Data Brief">
        <title>Shoot transcriptome of the giant reed, Arundo donax.</title>
        <authorList>
            <person name="Barrero R.A."/>
            <person name="Guerrero F.D."/>
            <person name="Moolhuijzen P."/>
            <person name="Goolsby J.A."/>
            <person name="Tidwell J."/>
            <person name="Bellgard S.E."/>
            <person name="Bellgard M.I."/>
        </authorList>
    </citation>
    <scope>NUCLEOTIDE SEQUENCE</scope>
    <source>
        <tissue evidence="1">Shoot tissue taken approximately 20 cm above the soil surface</tissue>
    </source>
</reference>
<proteinExistence type="predicted"/>
<reference evidence="1" key="1">
    <citation type="submission" date="2014-09" db="EMBL/GenBank/DDBJ databases">
        <authorList>
            <person name="Magalhaes I.L.F."/>
            <person name="Oliveira U."/>
            <person name="Santos F.R."/>
            <person name="Vidigal T.H.D.A."/>
            <person name="Brescovit A.D."/>
            <person name="Santos A.J."/>
        </authorList>
    </citation>
    <scope>NUCLEOTIDE SEQUENCE</scope>
    <source>
        <tissue evidence="1">Shoot tissue taken approximately 20 cm above the soil surface</tissue>
    </source>
</reference>
<name>A0A0A9B2H5_ARUDO</name>
<dbReference type="EMBL" id="GBRH01242515">
    <property type="protein sequence ID" value="JAD55380.1"/>
    <property type="molecule type" value="Transcribed_RNA"/>
</dbReference>
<dbReference type="AlphaFoldDB" id="A0A0A9B2H5"/>
<protein>
    <submittedName>
        <fullName evidence="1">Uncharacterized protein</fullName>
    </submittedName>
</protein>
<evidence type="ECO:0000313" key="1">
    <source>
        <dbReference type="EMBL" id="JAD55380.1"/>
    </source>
</evidence>
<sequence>MMTCHKTVSIFSFFQILPYFYNAAEYYNAAPKSPRPQSLSGF</sequence>